<name>A0A1G2ACA4_9BACT</name>
<dbReference type="GO" id="GO:0003735">
    <property type="term" value="F:structural constituent of ribosome"/>
    <property type="evidence" value="ECO:0007669"/>
    <property type="project" value="InterPro"/>
</dbReference>
<dbReference type="GO" id="GO:0006412">
    <property type="term" value="P:translation"/>
    <property type="evidence" value="ECO:0007669"/>
    <property type="project" value="UniProtKB-UniRule"/>
</dbReference>
<dbReference type="PANTHER" id="PTHR12903">
    <property type="entry name" value="MITOCHONDRIAL RIBOSOMAL PROTEIN L24"/>
    <property type="match status" value="1"/>
</dbReference>
<comment type="caution">
    <text evidence="8">The sequence shown here is derived from an EMBL/GenBank/DDBJ whole genome shotgun (WGS) entry which is preliminary data.</text>
</comment>
<dbReference type="Pfam" id="PF17136">
    <property type="entry name" value="ribosomal_L24"/>
    <property type="match status" value="1"/>
</dbReference>
<dbReference type="GO" id="GO:0019843">
    <property type="term" value="F:rRNA binding"/>
    <property type="evidence" value="ECO:0007669"/>
    <property type="project" value="UniProtKB-UniRule"/>
</dbReference>
<evidence type="ECO:0000256" key="6">
    <source>
        <dbReference type="RuleBase" id="RU003477"/>
    </source>
</evidence>
<protein>
    <recommendedName>
        <fullName evidence="4 5">Large ribosomal subunit protein uL24</fullName>
    </recommendedName>
</protein>
<evidence type="ECO:0000256" key="3">
    <source>
        <dbReference type="ARBA" id="ARBA00023274"/>
    </source>
</evidence>
<dbReference type="InterPro" id="IPR005824">
    <property type="entry name" value="KOW"/>
</dbReference>
<gene>
    <name evidence="5" type="primary">rplX</name>
    <name evidence="8" type="ORF">A3H61_00575</name>
</gene>
<dbReference type="PROSITE" id="PS01108">
    <property type="entry name" value="RIBOSOMAL_L24"/>
    <property type="match status" value="1"/>
</dbReference>
<comment type="subunit">
    <text evidence="5">Part of the 50S ribosomal subunit.</text>
</comment>
<dbReference type="SUPFAM" id="SSF50104">
    <property type="entry name" value="Translation proteins SH3-like domain"/>
    <property type="match status" value="1"/>
</dbReference>
<dbReference type="EMBL" id="MHJU01000009">
    <property type="protein sequence ID" value="OGY73667.1"/>
    <property type="molecule type" value="Genomic_DNA"/>
</dbReference>
<keyword evidence="5" id="KW-0699">rRNA-binding</keyword>
<dbReference type="GO" id="GO:1990904">
    <property type="term" value="C:ribonucleoprotein complex"/>
    <property type="evidence" value="ECO:0007669"/>
    <property type="project" value="UniProtKB-KW"/>
</dbReference>
<evidence type="ECO:0000256" key="1">
    <source>
        <dbReference type="ARBA" id="ARBA00010618"/>
    </source>
</evidence>
<organism evidence="8 9">
    <name type="scientific">Candidatus Jacksonbacteria bacterium RIFCSPLOWO2_02_FULL_44_20</name>
    <dbReference type="NCBI Taxonomy" id="1798460"/>
    <lineage>
        <taxon>Bacteria</taxon>
        <taxon>Candidatus Jacksoniibacteriota</taxon>
    </lineage>
</organism>
<dbReference type="HAMAP" id="MF_01326_B">
    <property type="entry name" value="Ribosomal_uL24_B"/>
    <property type="match status" value="1"/>
</dbReference>
<dbReference type="NCBIfam" id="TIGR01079">
    <property type="entry name" value="rplX_bact"/>
    <property type="match status" value="1"/>
</dbReference>
<comment type="similarity">
    <text evidence="1 5 6">Belongs to the universal ribosomal protein uL24 family.</text>
</comment>
<dbReference type="InterPro" id="IPR014722">
    <property type="entry name" value="Rib_uL2_dom2"/>
</dbReference>
<dbReference type="AlphaFoldDB" id="A0A1G2ACA4"/>
<reference evidence="8 9" key="1">
    <citation type="journal article" date="2016" name="Nat. Commun.">
        <title>Thousands of microbial genomes shed light on interconnected biogeochemical processes in an aquifer system.</title>
        <authorList>
            <person name="Anantharaman K."/>
            <person name="Brown C.T."/>
            <person name="Hug L.A."/>
            <person name="Sharon I."/>
            <person name="Castelle C.J."/>
            <person name="Probst A.J."/>
            <person name="Thomas B.C."/>
            <person name="Singh A."/>
            <person name="Wilkins M.J."/>
            <person name="Karaoz U."/>
            <person name="Brodie E.L."/>
            <person name="Williams K.H."/>
            <person name="Hubbard S.S."/>
            <person name="Banfield J.F."/>
        </authorList>
    </citation>
    <scope>NUCLEOTIDE SEQUENCE [LARGE SCALE GENOMIC DNA]</scope>
</reference>
<keyword evidence="2 5" id="KW-0689">Ribosomal protein</keyword>
<feature type="domain" description="KOW" evidence="7">
    <location>
        <begin position="2"/>
        <end position="29"/>
    </location>
</feature>
<dbReference type="GO" id="GO:0005840">
    <property type="term" value="C:ribosome"/>
    <property type="evidence" value="ECO:0007669"/>
    <property type="project" value="UniProtKB-KW"/>
</dbReference>
<dbReference type="InterPro" id="IPR003256">
    <property type="entry name" value="Ribosomal_uL24"/>
</dbReference>
<evidence type="ECO:0000313" key="9">
    <source>
        <dbReference type="Proteomes" id="UP000178315"/>
    </source>
</evidence>
<dbReference type="InterPro" id="IPR008991">
    <property type="entry name" value="Translation_prot_SH3-like_sf"/>
</dbReference>
<comment type="function">
    <text evidence="5">One of two assembly initiator proteins, it binds directly to the 5'-end of the 23S rRNA, where it nucleates assembly of the 50S subunit.</text>
</comment>
<keyword evidence="5" id="KW-0694">RNA-binding</keyword>
<dbReference type="CDD" id="cd06089">
    <property type="entry name" value="KOW_RPL26"/>
    <property type="match status" value="1"/>
</dbReference>
<proteinExistence type="inferred from homology"/>
<dbReference type="Pfam" id="PF00467">
    <property type="entry name" value="KOW"/>
    <property type="match status" value="1"/>
</dbReference>
<sequence length="103" mass="11639">MKIKRNDMVHILLGKDRGKTGKVLQVFPKLKRVSVEGVNILIKNLKPKKSGEKGQRINYPSPLNISNLALLCTKCGKPTRVGFKILENKKKARVCKKCKEIIE</sequence>
<accession>A0A1G2ACA4</accession>
<dbReference type="InterPro" id="IPR041988">
    <property type="entry name" value="Ribosomal_uL24_KOW"/>
</dbReference>
<evidence type="ECO:0000256" key="4">
    <source>
        <dbReference type="ARBA" id="ARBA00035206"/>
    </source>
</evidence>
<dbReference type="SMART" id="SM00739">
    <property type="entry name" value="KOW"/>
    <property type="match status" value="1"/>
</dbReference>
<dbReference type="Proteomes" id="UP000178315">
    <property type="component" value="Unassembled WGS sequence"/>
</dbReference>
<evidence type="ECO:0000256" key="2">
    <source>
        <dbReference type="ARBA" id="ARBA00022980"/>
    </source>
</evidence>
<dbReference type="InterPro" id="IPR057264">
    <property type="entry name" value="Ribosomal_uL24_C"/>
</dbReference>
<evidence type="ECO:0000259" key="7">
    <source>
        <dbReference type="SMART" id="SM00739"/>
    </source>
</evidence>
<keyword evidence="3 5" id="KW-0687">Ribonucleoprotein</keyword>
<dbReference type="Gene3D" id="2.30.30.30">
    <property type="match status" value="1"/>
</dbReference>
<comment type="function">
    <text evidence="5">One of the proteins that surrounds the polypeptide exit tunnel on the outside of the subunit.</text>
</comment>
<dbReference type="InterPro" id="IPR005825">
    <property type="entry name" value="Ribosomal_uL24_CS"/>
</dbReference>
<evidence type="ECO:0000313" key="8">
    <source>
        <dbReference type="EMBL" id="OGY73667.1"/>
    </source>
</evidence>
<evidence type="ECO:0000256" key="5">
    <source>
        <dbReference type="HAMAP-Rule" id="MF_01326"/>
    </source>
</evidence>